<dbReference type="AlphaFoldDB" id="A0A8T0MPZ9"/>
<protein>
    <submittedName>
        <fullName evidence="2">Uncharacterized protein</fullName>
    </submittedName>
</protein>
<evidence type="ECO:0000313" key="2">
    <source>
        <dbReference type="EMBL" id="KAG2538182.1"/>
    </source>
</evidence>
<proteinExistence type="predicted"/>
<keyword evidence="3" id="KW-1185">Reference proteome</keyword>
<dbReference type="Proteomes" id="UP000823388">
    <property type="component" value="Chromosome 9N"/>
</dbReference>
<feature type="region of interest" description="Disordered" evidence="1">
    <location>
        <begin position="1"/>
        <end position="23"/>
    </location>
</feature>
<dbReference type="EMBL" id="CM029054">
    <property type="protein sequence ID" value="KAG2538182.1"/>
    <property type="molecule type" value="Genomic_DNA"/>
</dbReference>
<sequence length="109" mass="11471">MHRRLATPIPRAPQQRRVLADAPRPSPLVEAASLYGGGHASPRGLAAALVSGPAASPAAPTSSSPGRIARVGSVRSAWMPLPHPRSIPFLLLSEWNRSGGSAHVEWRTC</sequence>
<accession>A0A8T0MPZ9</accession>
<comment type="caution">
    <text evidence="2">The sequence shown here is derived from an EMBL/GenBank/DDBJ whole genome shotgun (WGS) entry which is preliminary data.</text>
</comment>
<reference evidence="2" key="1">
    <citation type="submission" date="2020-05" db="EMBL/GenBank/DDBJ databases">
        <title>WGS assembly of Panicum virgatum.</title>
        <authorList>
            <person name="Lovell J.T."/>
            <person name="Jenkins J."/>
            <person name="Shu S."/>
            <person name="Juenger T.E."/>
            <person name="Schmutz J."/>
        </authorList>
    </citation>
    <scope>NUCLEOTIDE SEQUENCE</scope>
    <source>
        <strain evidence="2">AP13</strain>
    </source>
</reference>
<name>A0A8T0MPZ9_PANVG</name>
<evidence type="ECO:0000256" key="1">
    <source>
        <dbReference type="SAM" id="MobiDB-lite"/>
    </source>
</evidence>
<gene>
    <name evidence="2" type="ORF">PVAP13_9NG312614</name>
</gene>
<organism evidence="2 3">
    <name type="scientific">Panicum virgatum</name>
    <name type="common">Blackwell switchgrass</name>
    <dbReference type="NCBI Taxonomy" id="38727"/>
    <lineage>
        <taxon>Eukaryota</taxon>
        <taxon>Viridiplantae</taxon>
        <taxon>Streptophyta</taxon>
        <taxon>Embryophyta</taxon>
        <taxon>Tracheophyta</taxon>
        <taxon>Spermatophyta</taxon>
        <taxon>Magnoliopsida</taxon>
        <taxon>Liliopsida</taxon>
        <taxon>Poales</taxon>
        <taxon>Poaceae</taxon>
        <taxon>PACMAD clade</taxon>
        <taxon>Panicoideae</taxon>
        <taxon>Panicodae</taxon>
        <taxon>Paniceae</taxon>
        <taxon>Panicinae</taxon>
        <taxon>Panicum</taxon>
        <taxon>Panicum sect. Hiantes</taxon>
    </lineage>
</organism>
<evidence type="ECO:0000313" key="3">
    <source>
        <dbReference type="Proteomes" id="UP000823388"/>
    </source>
</evidence>